<dbReference type="EMBL" id="CP015098">
    <property type="protein sequence ID" value="AMW11954.1"/>
    <property type="molecule type" value="Genomic_DNA"/>
</dbReference>
<evidence type="ECO:0000313" key="6">
    <source>
        <dbReference type="EMBL" id="AMW11954.1"/>
    </source>
</evidence>
<dbReference type="PANTHER" id="PTHR43585:SF2">
    <property type="entry name" value="ATP-GRASP ENZYME FSQD"/>
    <property type="match status" value="1"/>
</dbReference>
<dbReference type="Gene3D" id="3.30.1490.20">
    <property type="entry name" value="ATP-grasp fold, A domain"/>
    <property type="match status" value="1"/>
</dbReference>
<feature type="domain" description="ATP-grasp" evidence="5">
    <location>
        <begin position="111"/>
        <end position="309"/>
    </location>
</feature>
<dbReference type="InterPro" id="IPR013815">
    <property type="entry name" value="ATP_grasp_subdomain_1"/>
</dbReference>
<keyword evidence="2 4" id="KW-0547">Nucleotide-binding</keyword>
<protein>
    <recommendedName>
        <fullName evidence="5">ATP-grasp domain-containing protein</fullName>
    </recommendedName>
</protein>
<dbReference type="InterPro" id="IPR052032">
    <property type="entry name" value="ATP-dep_AA_Ligase"/>
</dbReference>
<evidence type="ECO:0000256" key="2">
    <source>
        <dbReference type="ARBA" id="ARBA00022741"/>
    </source>
</evidence>
<dbReference type="InterPro" id="IPR011761">
    <property type="entry name" value="ATP-grasp"/>
</dbReference>
<reference evidence="7" key="1">
    <citation type="submission" date="2016-04" db="EMBL/GenBank/DDBJ databases">
        <authorList>
            <person name="Zhang B."/>
        </authorList>
    </citation>
    <scope>NUCLEOTIDE SEQUENCE [LARGE SCALE GENOMIC DNA]</scope>
    <source>
        <strain evidence="7">S10</strain>
    </source>
</reference>
<dbReference type="Pfam" id="PF13535">
    <property type="entry name" value="ATP-grasp_4"/>
    <property type="match status" value="1"/>
</dbReference>
<name>A0A143C3G2_9ACTN</name>
<keyword evidence="3 4" id="KW-0067">ATP-binding</keyword>
<dbReference type="Proteomes" id="UP000076096">
    <property type="component" value="Chromosome"/>
</dbReference>
<dbReference type="AlphaFoldDB" id="A0A143C3G2"/>
<dbReference type="NCBIfam" id="NF005543">
    <property type="entry name" value="PRK07206.1"/>
    <property type="match status" value="1"/>
</dbReference>
<dbReference type="RefSeq" id="WP_062928254.1">
    <property type="nucleotide sequence ID" value="NZ_CP015098.1"/>
</dbReference>
<dbReference type="Gene3D" id="3.40.50.20">
    <property type="match status" value="1"/>
</dbReference>
<dbReference type="KEGG" id="stsi:A4E84_22095"/>
<evidence type="ECO:0000313" key="7">
    <source>
        <dbReference type="Proteomes" id="UP000076096"/>
    </source>
</evidence>
<organism evidence="6 7">
    <name type="scientific">Streptomyces qaidamensis</name>
    <dbReference type="NCBI Taxonomy" id="1783515"/>
    <lineage>
        <taxon>Bacteria</taxon>
        <taxon>Bacillati</taxon>
        <taxon>Actinomycetota</taxon>
        <taxon>Actinomycetes</taxon>
        <taxon>Kitasatosporales</taxon>
        <taxon>Streptomycetaceae</taxon>
        <taxon>Streptomyces</taxon>
        <taxon>Streptomyces aurantiacus group</taxon>
    </lineage>
</organism>
<accession>A0A143C3G2</accession>
<dbReference type="GO" id="GO:0046872">
    <property type="term" value="F:metal ion binding"/>
    <property type="evidence" value="ECO:0007669"/>
    <property type="project" value="InterPro"/>
</dbReference>
<sequence>MKIAIVDGYSTGSILVKKLRERGVECVHLRSQEVPPARLLPSFVPDYYAADLGWFSDLDDAVRALKVAEVDRVVAGAECGVVLADTLAHELGLPGNEFDGIEARRDKYLMASRLAAAGLAAPVSFNTTDPAAAVEWFTTAGSPVVVKPAASAGTDNVHICSTAEEVRSACEAVMRSNDYFGNPNPSAVVQKFLAGTEYIVNTVSVDGVQKVSDVWLSAKTAGPTGAPLYDYQQPLPVTAPHVAELIDYVVSAVTALGITNGAAHSEVMLTEDGPVLIETGARLMGAMLPDVIERHSGTSHVELLALALTDQEGFHAFRDRDVSWSRTVRNIWLINSSAGVSSAWHDRFSGLPSFDRLVTGLREGAPVRRTVDMATSPGYVSLVAGTEAELDRDQAAIRALESNGLYAEGP</sequence>
<evidence type="ECO:0000256" key="4">
    <source>
        <dbReference type="PROSITE-ProRule" id="PRU00409"/>
    </source>
</evidence>
<keyword evidence="1" id="KW-0436">Ligase</keyword>
<evidence type="ECO:0000259" key="5">
    <source>
        <dbReference type="PROSITE" id="PS50975"/>
    </source>
</evidence>
<gene>
    <name evidence="6" type="ORF">A4E84_22095</name>
</gene>
<evidence type="ECO:0000256" key="1">
    <source>
        <dbReference type="ARBA" id="ARBA00022598"/>
    </source>
</evidence>
<keyword evidence="7" id="KW-1185">Reference proteome</keyword>
<dbReference type="PANTHER" id="PTHR43585">
    <property type="entry name" value="FUMIPYRROLE BIOSYNTHESIS PROTEIN C"/>
    <property type="match status" value="1"/>
</dbReference>
<dbReference type="SUPFAM" id="SSF56059">
    <property type="entry name" value="Glutathione synthetase ATP-binding domain-like"/>
    <property type="match status" value="1"/>
</dbReference>
<dbReference type="Gene3D" id="3.30.470.20">
    <property type="entry name" value="ATP-grasp fold, B domain"/>
    <property type="match status" value="1"/>
</dbReference>
<proteinExistence type="predicted"/>
<dbReference type="STRING" id="1783515.A4E84_22095"/>
<evidence type="ECO:0000256" key="3">
    <source>
        <dbReference type="ARBA" id="ARBA00022840"/>
    </source>
</evidence>
<dbReference type="GO" id="GO:0016874">
    <property type="term" value="F:ligase activity"/>
    <property type="evidence" value="ECO:0007669"/>
    <property type="project" value="UniProtKB-KW"/>
</dbReference>
<dbReference type="PROSITE" id="PS50975">
    <property type="entry name" value="ATP_GRASP"/>
    <property type="match status" value="1"/>
</dbReference>
<dbReference type="GO" id="GO:0005524">
    <property type="term" value="F:ATP binding"/>
    <property type="evidence" value="ECO:0007669"/>
    <property type="project" value="UniProtKB-UniRule"/>
</dbReference>